<keyword evidence="6" id="KW-0472">Membrane</keyword>
<dbReference type="Gene3D" id="2.120.10.90">
    <property type="entry name" value="DNA gyrase/topoisomerase IV, subunit A, C-terminal"/>
    <property type="match status" value="1"/>
</dbReference>
<evidence type="ECO:0000313" key="11">
    <source>
        <dbReference type="Proteomes" id="UP000183104"/>
    </source>
</evidence>
<accession>A0A1G5AQE9</accession>
<dbReference type="PANTHER" id="PTHR43493:SF1">
    <property type="entry name" value="DNA TOPOISOMERASE 4 SUBUNIT A"/>
    <property type="match status" value="1"/>
</dbReference>
<dbReference type="InterPro" id="IPR013760">
    <property type="entry name" value="Topo_IIA-like_dom_sf"/>
</dbReference>
<keyword evidence="11" id="KW-1185">Reference proteome</keyword>
<dbReference type="Pfam" id="PF00521">
    <property type="entry name" value="DNA_topoisoIV"/>
    <property type="match status" value="1"/>
</dbReference>
<dbReference type="FunFam" id="1.10.268.10:FF:000001">
    <property type="entry name" value="DNA gyrase subunit A"/>
    <property type="match status" value="1"/>
</dbReference>
<dbReference type="Proteomes" id="UP000183104">
    <property type="component" value="Unassembled WGS sequence"/>
</dbReference>
<dbReference type="Gene3D" id="3.90.199.10">
    <property type="entry name" value="Topoisomerase II, domain 5"/>
    <property type="match status" value="1"/>
</dbReference>
<dbReference type="GO" id="GO:0005524">
    <property type="term" value="F:ATP binding"/>
    <property type="evidence" value="ECO:0007669"/>
    <property type="project" value="InterPro"/>
</dbReference>
<evidence type="ECO:0000256" key="2">
    <source>
        <dbReference type="ARBA" id="ARBA00012895"/>
    </source>
</evidence>
<feature type="domain" description="Topo IIA-type catalytic" evidence="9">
    <location>
        <begin position="43"/>
        <end position="531"/>
    </location>
</feature>
<dbReference type="CDD" id="cd00187">
    <property type="entry name" value="TOP4c"/>
    <property type="match status" value="1"/>
</dbReference>
<organism evidence="10 11">
    <name type="scientific">Thiohalorhabdus denitrificans</name>
    <dbReference type="NCBI Taxonomy" id="381306"/>
    <lineage>
        <taxon>Bacteria</taxon>
        <taxon>Pseudomonadati</taxon>
        <taxon>Pseudomonadota</taxon>
        <taxon>Gammaproteobacteria</taxon>
        <taxon>Thiohalorhabdales</taxon>
        <taxon>Thiohalorhabdaceae</taxon>
        <taxon>Thiohalorhabdus</taxon>
    </lineage>
</organism>
<sequence>MADMTTFAGARDGERGEDWLDLREHLGRSYLAYSLSVVKGRAIPDVRDGLKPVQRRTLYAMHRLGLRADTDHKKSARVVGEVIGKYHPHGDQAAYDAMVRMAQDFTFRYPLVDGQGNFGSPDGDNAAAMRYTEARLTPFSDVLLGETDRGTVDFIDNYDGAEQEPEVLPARVPMALLNAQPGVAVGLATDVPSHNLREVGQAAVALYRNPDATTADLLEHIQGPDFPGGGQVCASREELAALYEKGRGSLTLRARWEVEKLAGGDWQVAVTELPPGSSAEQILAEIDALANPQPKKGKKDITSDQKAKKQAVLAQVGGMSNQAGQDTGPVRLVIEPKSKRQKPEELMGFLMGLTSLEVRQKVSLTFIDLDGRPKELALKEVLAGWTTFRREVVTRRSRARLEKVDNRIHILEGRRAVLLDIDAVIAIVRNAEDYAEAKAGVMEQFALTEAQADDVLAIPLGRLTRMDSIKVDQELSDLRGEKENLEHLLADHDAMTDKIVEELQADIATYGDDRRTLIEDSEPVAMEAPVMDEPVTVLLSRKGWFRARQGHGLDLTSVPHKDGDGPLAAVETRTTKSVVVLATNGRAYTVSANEAPGGRGYGTPLSSLVDLQGAGVAGMVIGDPGDRFLLATTTGYGFITTFGDLLGRTRNGKAVLKSLNGANVLPPLPLAAHGNQVATVSDSGHLAVFPAGEVKEMTSGKGVKLMELKEGEALARVDRVDEAGLTLPGKGGKTVTLSPEALKEYVRTRGSRGKQVPKEVVKSRL</sequence>
<dbReference type="NCBIfam" id="NF004044">
    <property type="entry name" value="PRK05561.1"/>
    <property type="match status" value="1"/>
</dbReference>
<evidence type="ECO:0000256" key="1">
    <source>
        <dbReference type="ARBA" id="ARBA00000185"/>
    </source>
</evidence>
<dbReference type="GO" id="GO:0003918">
    <property type="term" value="F:DNA topoisomerase type II (double strand cut, ATP-hydrolyzing) activity"/>
    <property type="evidence" value="ECO:0007669"/>
    <property type="project" value="UniProtKB-EC"/>
</dbReference>
<gene>
    <name evidence="10" type="ORF">SAMN05661077_0495</name>
</gene>
<dbReference type="InterPro" id="IPR035516">
    <property type="entry name" value="Gyrase/topoIV_suA_C"/>
</dbReference>
<evidence type="ECO:0000256" key="8">
    <source>
        <dbReference type="PROSITE-ProRule" id="PRU01384"/>
    </source>
</evidence>
<dbReference type="SUPFAM" id="SSF56719">
    <property type="entry name" value="Type II DNA topoisomerase"/>
    <property type="match status" value="1"/>
</dbReference>
<dbReference type="OrthoDB" id="9806486at2"/>
<proteinExistence type="predicted"/>
<dbReference type="InterPro" id="IPR013757">
    <property type="entry name" value="Topo_IIA_A_a_sf"/>
</dbReference>
<evidence type="ECO:0000313" key="10">
    <source>
        <dbReference type="EMBL" id="SCX80072.1"/>
    </source>
</evidence>
<dbReference type="AlphaFoldDB" id="A0A1G5AQE9"/>
<dbReference type="GO" id="GO:0005737">
    <property type="term" value="C:cytoplasm"/>
    <property type="evidence" value="ECO:0007669"/>
    <property type="project" value="TreeGrafter"/>
</dbReference>
<dbReference type="GO" id="GO:0009330">
    <property type="term" value="C:DNA topoisomerase type II (double strand cut, ATP-hydrolyzing) complex"/>
    <property type="evidence" value="ECO:0007669"/>
    <property type="project" value="TreeGrafter"/>
</dbReference>
<dbReference type="RefSeq" id="WP_143004036.1">
    <property type="nucleotide sequence ID" value="NZ_FMUN01000001.1"/>
</dbReference>
<evidence type="ECO:0000256" key="3">
    <source>
        <dbReference type="ARBA" id="ARBA00022475"/>
    </source>
</evidence>
<dbReference type="SMART" id="SM00434">
    <property type="entry name" value="TOP4c"/>
    <property type="match status" value="1"/>
</dbReference>
<comment type="catalytic activity">
    <reaction evidence="1 8">
        <text>ATP-dependent breakage, passage and rejoining of double-stranded DNA.</text>
        <dbReference type="EC" id="5.6.2.2"/>
    </reaction>
</comment>
<evidence type="ECO:0000256" key="5">
    <source>
        <dbReference type="ARBA" id="ARBA00023125"/>
    </source>
</evidence>
<dbReference type="InterPro" id="IPR002205">
    <property type="entry name" value="Topo_IIA_dom_A"/>
</dbReference>
<keyword evidence="3" id="KW-1003">Cell membrane</keyword>
<dbReference type="PROSITE" id="PS52040">
    <property type="entry name" value="TOPO_IIA"/>
    <property type="match status" value="1"/>
</dbReference>
<evidence type="ECO:0000256" key="4">
    <source>
        <dbReference type="ARBA" id="ARBA00023029"/>
    </source>
</evidence>
<evidence type="ECO:0000259" key="9">
    <source>
        <dbReference type="PROSITE" id="PS52040"/>
    </source>
</evidence>
<name>A0A1G5AQE9_9GAMM</name>
<reference evidence="11" key="1">
    <citation type="submission" date="2016-10" db="EMBL/GenBank/DDBJ databases">
        <authorList>
            <person name="Varghese N."/>
        </authorList>
    </citation>
    <scope>NUCLEOTIDE SEQUENCE [LARGE SCALE GENOMIC DNA]</scope>
    <source>
        <strain evidence="11">HL 19</strain>
    </source>
</reference>
<keyword evidence="7 8" id="KW-0413">Isomerase</keyword>
<dbReference type="InterPro" id="IPR013758">
    <property type="entry name" value="Topo_IIA_A/C_ab"/>
</dbReference>
<dbReference type="STRING" id="381306.AN478_11835"/>
<dbReference type="GO" id="GO:0006265">
    <property type="term" value="P:DNA topological change"/>
    <property type="evidence" value="ECO:0007669"/>
    <property type="project" value="UniProtKB-UniRule"/>
</dbReference>
<protein>
    <recommendedName>
        <fullName evidence="2">DNA topoisomerase (ATP-hydrolyzing)</fullName>
        <ecNumber evidence="2">5.6.2.2</ecNumber>
    </recommendedName>
</protein>
<dbReference type="NCBIfam" id="TIGR01062">
    <property type="entry name" value="parC_Gneg"/>
    <property type="match status" value="1"/>
</dbReference>
<keyword evidence="5 8" id="KW-0238">DNA-binding</keyword>
<dbReference type="EMBL" id="FMUN01000001">
    <property type="protein sequence ID" value="SCX80072.1"/>
    <property type="molecule type" value="Genomic_DNA"/>
</dbReference>
<dbReference type="EC" id="5.6.2.2" evidence="2"/>
<feature type="active site" description="O-(5'-phospho-DNA)-tyrosine intermediate" evidence="8">
    <location>
        <position position="131"/>
    </location>
</feature>
<evidence type="ECO:0000256" key="7">
    <source>
        <dbReference type="ARBA" id="ARBA00023235"/>
    </source>
</evidence>
<dbReference type="Gene3D" id="3.30.1360.40">
    <property type="match status" value="1"/>
</dbReference>
<evidence type="ECO:0000256" key="6">
    <source>
        <dbReference type="ARBA" id="ARBA00023136"/>
    </source>
</evidence>
<dbReference type="SUPFAM" id="SSF101904">
    <property type="entry name" value="GyrA/ParC C-terminal domain-like"/>
    <property type="match status" value="1"/>
</dbReference>
<dbReference type="Gene3D" id="1.10.268.10">
    <property type="entry name" value="Topoisomerase, domain 3"/>
    <property type="match status" value="1"/>
</dbReference>
<dbReference type="PANTHER" id="PTHR43493">
    <property type="entry name" value="DNA GYRASE/TOPOISOMERASE SUBUNIT A"/>
    <property type="match status" value="1"/>
</dbReference>
<keyword evidence="4 8" id="KW-0799">Topoisomerase</keyword>
<dbReference type="GO" id="GO:0003677">
    <property type="term" value="F:DNA binding"/>
    <property type="evidence" value="ECO:0007669"/>
    <property type="project" value="UniProtKB-UniRule"/>
</dbReference>
<dbReference type="InterPro" id="IPR050220">
    <property type="entry name" value="Type_II_DNA_Topoisomerases"/>
</dbReference>